<dbReference type="Proteomes" id="UP000267606">
    <property type="component" value="Unassembled WGS sequence"/>
</dbReference>
<dbReference type="EMBL" id="UZAJ01042857">
    <property type="protein sequence ID" value="VDP23821.1"/>
    <property type="molecule type" value="Genomic_DNA"/>
</dbReference>
<keyword evidence="3" id="KW-1185">Reference proteome</keyword>
<evidence type="ECO:0000313" key="3">
    <source>
        <dbReference type="Proteomes" id="UP000267606"/>
    </source>
</evidence>
<feature type="region of interest" description="Disordered" evidence="1">
    <location>
        <begin position="28"/>
        <end position="61"/>
    </location>
</feature>
<evidence type="ECO:0000256" key="1">
    <source>
        <dbReference type="SAM" id="MobiDB-lite"/>
    </source>
</evidence>
<feature type="compositionally biased region" description="Polar residues" evidence="1">
    <location>
        <begin position="43"/>
        <end position="56"/>
    </location>
</feature>
<proteinExistence type="predicted"/>
<reference evidence="4" key="1">
    <citation type="submission" date="2016-06" db="UniProtKB">
        <authorList>
            <consortium name="WormBaseParasite"/>
        </authorList>
    </citation>
    <scope>IDENTIFICATION</scope>
</reference>
<sequence length="109" mass="12551">MHACMHERIYVSLISALSHETTFIPYRLHPPSTPPSRKVVVRNSESPMATTSNSAAKWTETRTDDGAKATLNLSSISRRYRRITMKYRHRLKGRSANRRFAKGKRFTCN</sequence>
<dbReference type="WBParaSite" id="OFLC_0001579001-mRNA-1">
    <property type="protein sequence ID" value="OFLC_0001579001-mRNA-1"/>
    <property type="gene ID" value="OFLC_0001579001"/>
</dbReference>
<organism evidence="4">
    <name type="scientific">Onchocerca flexuosa</name>
    <dbReference type="NCBI Taxonomy" id="387005"/>
    <lineage>
        <taxon>Eukaryota</taxon>
        <taxon>Metazoa</taxon>
        <taxon>Ecdysozoa</taxon>
        <taxon>Nematoda</taxon>
        <taxon>Chromadorea</taxon>
        <taxon>Rhabditida</taxon>
        <taxon>Spirurina</taxon>
        <taxon>Spiruromorpha</taxon>
        <taxon>Filarioidea</taxon>
        <taxon>Onchocercidae</taxon>
        <taxon>Onchocerca</taxon>
    </lineage>
</organism>
<evidence type="ECO:0000313" key="2">
    <source>
        <dbReference type="EMBL" id="VDP23821.1"/>
    </source>
</evidence>
<dbReference type="AlphaFoldDB" id="A0A183I7R5"/>
<name>A0A183I7R5_9BILA</name>
<accession>A0A183I7R5</accession>
<reference evidence="2 3" key="2">
    <citation type="submission" date="2018-11" db="EMBL/GenBank/DDBJ databases">
        <authorList>
            <consortium name="Pathogen Informatics"/>
        </authorList>
    </citation>
    <scope>NUCLEOTIDE SEQUENCE [LARGE SCALE GENOMIC DNA]</scope>
</reference>
<protein>
    <submittedName>
        <fullName evidence="4">Secreted protein</fullName>
    </submittedName>
</protein>
<evidence type="ECO:0000313" key="4">
    <source>
        <dbReference type="WBParaSite" id="OFLC_0001579001-mRNA-1"/>
    </source>
</evidence>
<gene>
    <name evidence="2" type="ORF">OFLC_LOCUS15777</name>
</gene>